<dbReference type="InterPro" id="IPR020751">
    <property type="entry name" value="aa-tRNA-synth_I_codon-bd_sub2"/>
</dbReference>
<protein>
    <recommendedName>
        <fullName evidence="10">Glutamate--tRNA ligase</fullName>
        <ecNumber evidence="10">6.1.1.17</ecNumber>
    </recommendedName>
    <alternativeName>
        <fullName evidence="10">Glutamyl-tRNA synthetase</fullName>
        <shortName evidence="10">GluRS</shortName>
    </alternativeName>
</protein>
<comment type="caution">
    <text evidence="13">The sequence shown here is derived from an EMBL/GenBank/DDBJ whole genome shotgun (WGS) entry which is preliminary data.</text>
</comment>
<dbReference type="Gene3D" id="3.40.50.620">
    <property type="entry name" value="HUPs"/>
    <property type="match status" value="1"/>
</dbReference>
<evidence type="ECO:0000313" key="13">
    <source>
        <dbReference type="EMBL" id="MBB3890198.1"/>
    </source>
</evidence>
<evidence type="ECO:0000256" key="9">
    <source>
        <dbReference type="ARBA" id="ARBA00023146"/>
    </source>
</evidence>
<evidence type="ECO:0000256" key="4">
    <source>
        <dbReference type="ARBA" id="ARBA00022490"/>
    </source>
</evidence>
<dbReference type="GO" id="GO:0000049">
    <property type="term" value="F:tRNA binding"/>
    <property type="evidence" value="ECO:0007669"/>
    <property type="project" value="InterPro"/>
</dbReference>
<keyword evidence="6 10" id="KW-0547">Nucleotide-binding</keyword>
<keyword evidence="5 10" id="KW-0436">Ligase</keyword>
<accession>A0A839ZVW1</accession>
<feature type="binding site" evidence="10">
    <location>
        <position position="243"/>
    </location>
    <ligand>
        <name>ATP</name>
        <dbReference type="ChEBI" id="CHEBI:30616"/>
    </ligand>
</feature>
<dbReference type="InterPro" id="IPR000924">
    <property type="entry name" value="Glu/Gln-tRNA-synth"/>
</dbReference>
<dbReference type="GO" id="GO:0005524">
    <property type="term" value="F:ATP binding"/>
    <property type="evidence" value="ECO:0007669"/>
    <property type="project" value="UniProtKB-UniRule"/>
</dbReference>
<evidence type="ECO:0000256" key="5">
    <source>
        <dbReference type="ARBA" id="ARBA00022598"/>
    </source>
</evidence>
<dbReference type="SUPFAM" id="SSF48163">
    <property type="entry name" value="An anticodon-binding domain of class I aminoacyl-tRNA synthetases"/>
    <property type="match status" value="1"/>
</dbReference>
<dbReference type="SUPFAM" id="SSF52374">
    <property type="entry name" value="Nucleotidylyl transferase"/>
    <property type="match status" value="1"/>
</dbReference>
<dbReference type="Proteomes" id="UP000530564">
    <property type="component" value="Unassembled WGS sequence"/>
</dbReference>
<proteinExistence type="inferred from homology"/>
<comment type="subunit">
    <text evidence="3 10">Monomer.</text>
</comment>
<comment type="function">
    <text evidence="10">Catalyzes the attachment of glutamate to tRNA(Glu) in a two-step reaction: glutamate is first activated by ATP to form Glu-AMP and then transferred to the acceptor end of tRNA(Glu).</text>
</comment>
<dbReference type="InterPro" id="IPR001412">
    <property type="entry name" value="aa-tRNA-synth_I_CS"/>
</dbReference>
<dbReference type="InterPro" id="IPR033910">
    <property type="entry name" value="GluRS_core"/>
</dbReference>
<evidence type="ECO:0000256" key="1">
    <source>
        <dbReference type="ARBA" id="ARBA00004496"/>
    </source>
</evidence>
<dbReference type="EMBL" id="JACIDK010000001">
    <property type="protein sequence ID" value="MBB3890198.1"/>
    <property type="molecule type" value="Genomic_DNA"/>
</dbReference>
<dbReference type="HAMAP" id="MF_00022">
    <property type="entry name" value="Glu_tRNA_synth_type1"/>
    <property type="match status" value="1"/>
</dbReference>
<keyword evidence="9 10" id="KW-0030">Aminoacyl-tRNA synthetase</keyword>
<dbReference type="NCBIfam" id="TIGR00464">
    <property type="entry name" value="gltX_bact"/>
    <property type="match status" value="1"/>
</dbReference>
<sequence>MSERPVVTRIAPSPTGSMHIGTARTALFNWLYAKHTGGQFLLRIEDTDRERSTEAAVKVIFDGLDWLGLKPDAEPVFQFARADRHREVVADMLARGGAYRCYMTPEELEIERETARAEGRVIRSPWRDRTDAGNYDEGQPYVVRLKSPLEGETVIADEVKGQVTFQNKTLDDLILLRSDGSPTYNLAVVVDDHDMGITHVIRGDDHLNNAARQTLIYQAMGWEVPVWAHLPLIHGPDGTKLSKRHGAQAVSEFDDMGYLPEAMRNYLAKLGWGHGDDEIFSDEQAISWFDVKDVVGAPARLDWDKLNHLNNHYIRQAEPARLAKLVGGIHKSRDFPLHDGDEAIIERTVPLVRDGAKTMLELADATVFALKRRPLELPEKAKGLLTDETRARLGRLRERLDGQDDWAVPALEAALRGFAESEGVGMGKFGPALRGVLSGGSPAPDLAGALVSLGKPESLGRLDDALSQSA</sequence>
<feature type="short sequence motif" description="'HIGH' region" evidence="10">
    <location>
        <begin position="12"/>
        <end position="22"/>
    </location>
</feature>
<keyword evidence="8 10" id="KW-0648">Protein biosynthesis</keyword>
<keyword evidence="7 10" id="KW-0067">ATP-binding</keyword>
<dbReference type="Pfam" id="PF19269">
    <property type="entry name" value="Anticodon_2"/>
    <property type="match status" value="1"/>
</dbReference>
<dbReference type="InterPro" id="IPR045462">
    <property type="entry name" value="aa-tRNA-synth_I_cd-bd"/>
</dbReference>
<organism evidence="13 14">
    <name type="scientific">Phenylobacterium haematophilum</name>
    <dbReference type="NCBI Taxonomy" id="98513"/>
    <lineage>
        <taxon>Bacteria</taxon>
        <taxon>Pseudomonadati</taxon>
        <taxon>Pseudomonadota</taxon>
        <taxon>Alphaproteobacteria</taxon>
        <taxon>Caulobacterales</taxon>
        <taxon>Caulobacteraceae</taxon>
        <taxon>Phenylobacterium</taxon>
    </lineage>
</organism>
<dbReference type="PANTHER" id="PTHR43311">
    <property type="entry name" value="GLUTAMATE--TRNA LIGASE"/>
    <property type="match status" value="1"/>
</dbReference>
<gene>
    <name evidence="10" type="primary">gltX</name>
    <name evidence="13" type="ORF">GGQ61_000895</name>
</gene>
<comment type="similarity">
    <text evidence="2 10">Belongs to the class-I aminoacyl-tRNA synthetase family. Glutamate--tRNA ligase type 1 subfamily.</text>
</comment>
<evidence type="ECO:0000256" key="3">
    <source>
        <dbReference type="ARBA" id="ARBA00011245"/>
    </source>
</evidence>
<dbReference type="InterPro" id="IPR008925">
    <property type="entry name" value="aa_tRNA-synth_I_cd-bd_sf"/>
</dbReference>
<evidence type="ECO:0000259" key="12">
    <source>
        <dbReference type="Pfam" id="PF19269"/>
    </source>
</evidence>
<dbReference type="InterPro" id="IPR004527">
    <property type="entry name" value="Glu-tRNA-ligase_bac/mito"/>
</dbReference>
<comment type="catalytic activity">
    <reaction evidence="10">
        <text>tRNA(Glu) + L-glutamate + ATP = L-glutamyl-tRNA(Glu) + AMP + diphosphate</text>
        <dbReference type="Rhea" id="RHEA:23540"/>
        <dbReference type="Rhea" id="RHEA-COMP:9663"/>
        <dbReference type="Rhea" id="RHEA-COMP:9680"/>
        <dbReference type="ChEBI" id="CHEBI:29985"/>
        <dbReference type="ChEBI" id="CHEBI:30616"/>
        <dbReference type="ChEBI" id="CHEBI:33019"/>
        <dbReference type="ChEBI" id="CHEBI:78442"/>
        <dbReference type="ChEBI" id="CHEBI:78520"/>
        <dbReference type="ChEBI" id="CHEBI:456215"/>
        <dbReference type="EC" id="6.1.1.17"/>
    </reaction>
</comment>
<comment type="caution">
    <text evidence="10">Lacks conserved residue(s) required for the propagation of feature annotation.</text>
</comment>
<dbReference type="PRINTS" id="PR00987">
    <property type="entry name" value="TRNASYNTHGLU"/>
</dbReference>
<name>A0A839ZVW1_9CAUL</name>
<dbReference type="InterPro" id="IPR014729">
    <property type="entry name" value="Rossmann-like_a/b/a_fold"/>
</dbReference>
<reference evidence="13 14" key="1">
    <citation type="submission" date="2020-08" db="EMBL/GenBank/DDBJ databases">
        <title>Genomic Encyclopedia of Type Strains, Phase IV (KMG-IV): sequencing the most valuable type-strain genomes for metagenomic binning, comparative biology and taxonomic classification.</title>
        <authorList>
            <person name="Goeker M."/>
        </authorList>
    </citation>
    <scope>NUCLEOTIDE SEQUENCE [LARGE SCALE GENOMIC DNA]</scope>
    <source>
        <strain evidence="13 14">DSM 21793</strain>
    </source>
</reference>
<dbReference type="AlphaFoldDB" id="A0A839ZVW1"/>
<dbReference type="GO" id="GO:0005829">
    <property type="term" value="C:cytosol"/>
    <property type="evidence" value="ECO:0007669"/>
    <property type="project" value="TreeGrafter"/>
</dbReference>
<keyword evidence="14" id="KW-1185">Reference proteome</keyword>
<evidence type="ECO:0000256" key="8">
    <source>
        <dbReference type="ARBA" id="ARBA00022917"/>
    </source>
</evidence>
<evidence type="ECO:0000256" key="2">
    <source>
        <dbReference type="ARBA" id="ARBA00007894"/>
    </source>
</evidence>
<dbReference type="GO" id="GO:0008270">
    <property type="term" value="F:zinc ion binding"/>
    <property type="evidence" value="ECO:0007669"/>
    <property type="project" value="InterPro"/>
</dbReference>
<dbReference type="GO" id="GO:0006424">
    <property type="term" value="P:glutamyl-tRNA aminoacylation"/>
    <property type="evidence" value="ECO:0007669"/>
    <property type="project" value="UniProtKB-UniRule"/>
</dbReference>
<dbReference type="EC" id="6.1.1.17" evidence="10"/>
<dbReference type="PANTHER" id="PTHR43311:SF2">
    <property type="entry name" value="GLUTAMATE--TRNA LIGASE, MITOCHONDRIAL-RELATED"/>
    <property type="match status" value="1"/>
</dbReference>
<dbReference type="Gene3D" id="1.10.10.350">
    <property type="match status" value="1"/>
</dbReference>
<feature type="domain" description="Aminoacyl-tRNA synthetase class I anticodon-binding" evidence="12">
    <location>
        <begin position="340"/>
        <end position="466"/>
    </location>
</feature>
<evidence type="ECO:0000256" key="7">
    <source>
        <dbReference type="ARBA" id="ARBA00022840"/>
    </source>
</evidence>
<evidence type="ECO:0000256" key="6">
    <source>
        <dbReference type="ARBA" id="ARBA00022741"/>
    </source>
</evidence>
<dbReference type="InterPro" id="IPR020058">
    <property type="entry name" value="Glu/Gln-tRNA-synth_Ib_cat-dom"/>
</dbReference>
<feature type="domain" description="Glutamyl/glutaminyl-tRNA synthetase class Ib catalytic" evidence="11">
    <location>
        <begin position="6"/>
        <end position="307"/>
    </location>
</feature>
<evidence type="ECO:0000256" key="10">
    <source>
        <dbReference type="HAMAP-Rule" id="MF_00022"/>
    </source>
</evidence>
<dbReference type="GO" id="GO:0004818">
    <property type="term" value="F:glutamate-tRNA ligase activity"/>
    <property type="evidence" value="ECO:0007669"/>
    <property type="project" value="UniProtKB-UniRule"/>
</dbReference>
<evidence type="ECO:0000259" key="11">
    <source>
        <dbReference type="Pfam" id="PF00749"/>
    </source>
</evidence>
<dbReference type="Pfam" id="PF00749">
    <property type="entry name" value="tRNA-synt_1c"/>
    <property type="match status" value="1"/>
</dbReference>
<dbReference type="InterPro" id="IPR049940">
    <property type="entry name" value="GluQ/Sye"/>
</dbReference>
<dbReference type="PROSITE" id="PS00178">
    <property type="entry name" value="AA_TRNA_LIGASE_I"/>
    <property type="match status" value="1"/>
</dbReference>
<dbReference type="FunFam" id="3.40.50.620:FF:000007">
    <property type="entry name" value="Glutamate--tRNA ligase"/>
    <property type="match status" value="1"/>
</dbReference>
<feature type="short sequence motif" description="'KMSKS' region" evidence="10">
    <location>
        <begin position="240"/>
        <end position="244"/>
    </location>
</feature>
<keyword evidence="4 10" id="KW-0963">Cytoplasm</keyword>
<comment type="subcellular location">
    <subcellularLocation>
        <location evidence="1 10">Cytoplasm</location>
    </subcellularLocation>
</comment>
<dbReference type="RefSeq" id="WP_183770064.1">
    <property type="nucleotide sequence ID" value="NZ_JACIDK010000001.1"/>
</dbReference>
<evidence type="ECO:0000313" key="14">
    <source>
        <dbReference type="Proteomes" id="UP000530564"/>
    </source>
</evidence>
<dbReference type="CDD" id="cd00808">
    <property type="entry name" value="GluRS_core"/>
    <property type="match status" value="1"/>
</dbReference>